<sequence length="125" mass="12994">MAEGAPFHGRHEMFLLAAIPTAIRAEIPGAIRAEIRAEIPGAIPAETAETSAAIPAVVLTPLLIPALVPPRSLSHAPTVSAPVTGGPGPSLSDRIPDRERTLGAGRRWLRSGTGAGTCRSSPRRR</sequence>
<evidence type="ECO:0000313" key="3">
    <source>
        <dbReference type="Proteomes" id="UP001166784"/>
    </source>
</evidence>
<gene>
    <name evidence="2" type="ORF">MMA15_12240</name>
</gene>
<feature type="region of interest" description="Disordered" evidence="1">
    <location>
        <begin position="77"/>
        <end position="125"/>
    </location>
</feature>
<accession>A0ABS9SY76</accession>
<proteinExistence type="predicted"/>
<reference evidence="2" key="2">
    <citation type="journal article" date="2023" name="Int. J. Syst. Evol. Microbiol.">
        <title>Streptomyces marispadix sp. nov., isolated from marine beach sediment of the Northern Coast of Portugal.</title>
        <authorList>
            <person name="dos Santos J.D.N."/>
            <person name="Vitorino I.R."/>
            <person name="Kallscheuer N."/>
            <person name="Srivastava A."/>
            <person name="Krautwurst S."/>
            <person name="Marz M."/>
            <person name="Jogler C."/>
            <person name="Lobo Da Cunha A."/>
            <person name="Catita J."/>
            <person name="Goncalves H."/>
            <person name="Gonzalez I."/>
            <person name="Reyes F."/>
            <person name="Lage O.M."/>
        </authorList>
    </citation>
    <scope>NUCLEOTIDE SEQUENCE</scope>
    <source>
        <strain evidence="2">M600PL45_2</strain>
    </source>
</reference>
<reference evidence="2" key="1">
    <citation type="submission" date="2022-03" db="EMBL/GenBank/DDBJ databases">
        <authorList>
            <person name="Santos J.D.N."/>
            <person name="Kallscheuer N."/>
            <person name="Jogler C."/>
            <person name="Lage O.M."/>
        </authorList>
    </citation>
    <scope>NUCLEOTIDE SEQUENCE</scope>
    <source>
        <strain evidence="2">M600PL45_2</strain>
    </source>
</reference>
<evidence type="ECO:0000256" key="1">
    <source>
        <dbReference type="SAM" id="MobiDB-lite"/>
    </source>
</evidence>
<evidence type="ECO:0000313" key="2">
    <source>
        <dbReference type="EMBL" id="MCH6161143.1"/>
    </source>
</evidence>
<dbReference type="RefSeq" id="WP_241063554.1">
    <property type="nucleotide sequence ID" value="NZ_JAKWJU010000002.1"/>
</dbReference>
<protein>
    <submittedName>
        <fullName evidence="2">Uncharacterized protein</fullName>
    </submittedName>
</protein>
<dbReference type="Proteomes" id="UP001166784">
    <property type="component" value="Unassembled WGS sequence"/>
</dbReference>
<comment type="caution">
    <text evidence="2">The sequence shown here is derived from an EMBL/GenBank/DDBJ whole genome shotgun (WGS) entry which is preliminary data.</text>
</comment>
<organism evidence="2 3">
    <name type="scientific">Streptomyces marispadix</name>
    <dbReference type="NCBI Taxonomy" id="2922868"/>
    <lineage>
        <taxon>Bacteria</taxon>
        <taxon>Bacillati</taxon>
        <taxon>Actinomycetota</taxon>
        <taxon>Actinomycetes</taxon>
        <taxon>Kitasatosporales</taxon>
        <taxon>Streptomycetaceae</taxon>
        <taxon>Streptomyces</taxon>
    </lineage>
</organism>
<name>A0ABS9SY76_9ACTN</name>
<keyword evidence="3" id="KW-1185">Reference proteome</keyword>
<dbReference type="EMBL" id="JAKWJU010000002">
    <property type="protein sequence ID" value="MCH6161143.1"/>
    <property type="molecule type" value="Genomic_DNA"/>
</dbReference>